<protein>
    <submittedName>
        <fullName evidence="2">Bb0030fc-f64e-421e-8cfc-d27f6a6b8df5</fullName>
    </submittedName>
</protein>
<sequence length="294" mass="31414">MGRHALRKLLLLHFLLQHVLGDSVRSLFLFKDVLKSNTTALTTSGFNTLIIFGLGILDNGDIKYYSNTPGSQDVLVASNGSYVGGDALAAKVRSLKSGAGSTVQRVEISMNAQHVRELMARPGPGADTPLYRNFAALRAAWALDAVNNDDESIYDAASTAAFAAMLGAAGYRYTIAPYTNTGFWAAVVARVNAGRAAASDLLLDRVYLQCYDGGAGNDPGGWQGALGMKVVPLLWVVNDSKPSQGTTAAQARARFAAWNQRDALAGGGFWNDYDIEKMGLSYKEYASVLTSVFP</sequence>
<organism evidence="2 3">
    <name type="scientific">Thermothielavioides terrestris</name>
    <dbReference type="NCBI Taxonomy" id="2587410"/>
    <lineage>
        <taxon>Eukaryota</taxon>
        <taxon>Fungi</taxon>
        <taxon>Dikarya</taxon>
        <taxon>Ascomycota</taxon>
        <taxon>Pezizomycotina</taxon>
        <taxon>Sordariomycetes</taxon>
        <taxon>Sordariomycetidae</taxon>
        <taxon>Sordariales</taxon>
        <taxon>Chaetomiaceae</taxon>
        <taxon>Thermothielavioides</taxon>
    </lineage>
</organism>
<dbReference type="Proteomes" id="UP000289323">
    <property type="component" value="Unassembled WGS sequence"/>
</dbReference>
<dbReference type="AlphaFoldDB" id="A0A3S4AYD6"/>
<feature type="signal peptide" evidence="1">
    <location>
        <begin position="1"/>
        <end position="21"/>
    </location>
</feature>
<evidence type="ECO:0000256" key="1">
    <source>
        <dbReference type="SAM" id="SignalP"/>
    </source>
</evidence>
<dbReference type="EMBL" id="OUUZ01000016">
    <property type="protein sequence ID" value="SPQ26240.1"/>
    <property type="molecule type" value="Genomic_DNA"/>
</dbReference>
<evidence type="ECO:0000313" key="3">
    <source>
        <dbReference type="Proteomes" id="UP000289323"/>
    </source>
</evidence>
<keyword evidence="1" id="KW-0732">Signal</keyword>
<feature type="chain" id="PRO_5018526680" evidence="1">
    <location>
        <begin position="22"/>
        <end position="294"/>
    </location>
</feature>
<gene>
    <name evidence="2" type="ORF">TT172_LOCUS8659</name>
</gene>
<name>A0A3S4AYD6_9PEZI</name>
<proteinExistence type="predicted"/>
<reference evidence="2 3" key="1">
    <citation type="submission" date="2018-04" db="EMBL/GenBank/DDBJ databases">
        <authorList>
            <person name="Huttner S."/>
            <person name="Dainat J."/>
        </authorList>
    </citation>
    <scope>NUCLEOTIDE SEQUENCE [LARGE SCALE GENOMIC DNA]</scope>
</reference>
<accession>A0A3S4AYD6</accession>
<evidence type="ECO:0000313" key="2">
    <source>
        <dbReference type="EMBL" id="SPQ26240.1"/>
    </source>
</evidence>